<evidence type="ECO:0000256" key="3">
    <source>
        <dbReference type="ARBA" id="ARBA00022538"/>
    </source>
</evidence>
<dbReference type="NCBIfam" id="TIGR00681">
    <property type="entry name" value="kdpC"/>
    <property type="match status" value="1"/>
</dbReference>
<dbReference type="PIRSF" id="PIRSF001296">
    <property type="entry name" value="K_ATPase_KdpC"/>
    <property type="match status" value="1"/>
</dbReference>
<dbReference type="Pfam" id="PF02669">
    <property type="entry name" value="KdpC"/>
    <property type="match status" value="1"/>
</dbReference>
<keyword evidence="14" id="KW-1185">Reference proteome</keyword>
<evidence type="ECO:0000313" key="13">
    <source>
        <dbReference type="EMBL" id="MBD8500267.1"/>
    </source>
</evidence>
<keyword evidence="2 11" id="KW-1003">Cell membrane</keyword>
<organism evidence="13 14">
    <name type="scientific">Paenibacillus arenosi</name>
    <dbReference type="NCBI Taxonomy" id="2774142"/>
    <lineage>
        <taxon>Bacteria</taxon>
        <taxon>Bacillati</taxon>
        <taxon>Bacillota</taxon>
        <taxon>Bacilli</taxon>
        <taxon>Bacillales</taxon>
        <taxon>Paenibacillaceae</taxon>
        <taxon>Paenibacillus</taxon>
    </lineage>
</organism>
<dbReference type="PANTHER" id="PTHR30042">
    <property type="entry name" value="POTASSIUM-TRANSPORTING ATPASE C CHAIN"/>
    <property type="match status" value="1"/>
</dbReference>
<dbReference type="HAMAP" id="MF_00276">
    <property type="entry name" value="KdpC"/>
    <property type="match status" value="1"/>
</dbReference>
<dbReference type="Proteomes" id="UP000634529">
    <property type="component" value="Unassembled WGS sequence"/>
</dbReference>
<dbReference type="RefSeq" id="WP_192026568.1">
    <property type="nucleotide sequence ID" value="NZ_JACYTN010000020.1"/>
</dbReference>
<evidence type="ECO:0000256" key="5">
    <source>
        <dbReference type="ARBA" id="ARBA00022741"/>
    </source>
</evidence>
<keyword evidence="1 11" id="KW-0813">Transport</keyword>
<evidence type="ECO:0000256" key="1">
    <source>
        <dbReference type="ARBA" id="ARBA00022448"/>
    </source>
</evidence>
<comment type="function">
    <text evidence="11">Part of the high-affinity ATP-driven potassium transport (or Kdp) system, which catalyzes the hydrolysis of ATP coupled with the electrogenic transport of potassium into the cytoplasm. This subunit acts as a catalytic chaperone that increases the ATP-binding affinity of the ATP-hydrolyzing subunit KdpB by the formation of a transient KdpB/KdpC/ATP ternary complex.</text>
</comment>
<keyword evidence="3 11" id="KW-0633">Potassium transport</keyword>
<evidence type="ECO:0000256" key="4">
    <source>
        <dbReference type="ARBA" id="ARBA00022692"/>
    </source>
</evidence>
<keyword evidence="5 11" id="KW-0547">Nucleotide-binding</keyword>
<comment type="caution">
    <text evidence="13">The sequence shown here is derived from an EMBL/GenBank/DDBJ whole genome shotgun (WGS) entry which is preliminary data.</text>
</comment>
<dbReference type="InterPro" id="IPR003820">
    <property type="entry name" value="KdpC"/>
</dbReference>
<evidence type="ECO:0000256" key="11">
    <source>
        <dbReference type="HAMAP-Rule" id="MF_00276"/>
    </source>
</evidence>
<keyword evidence="8 11" id="KW-1133">Transmembrane helix</keyword>
<gene>
    <name evidence="11 13" type="primary">kdpC</name>
    <name evidence="13" type="ORF">IFO66_18395</name>
</gene>
<feature type="transmembrane region" description="Helical" evidence="11">
    <location>
        <begin position="35"/>
        <end position="57"/>
    </location>
</feature>
<evidence type="ECO:0000256" key="2">
    <source>
        <dbReference type="ARBA" id="ARBA00022475"/>
    </source>
</evidence>
<evidence type="ECO:0000256" key="8">
    <source>
        <dbReference type="ARBA" id="ARBA00022989"/>
    </source>
</evidence>
<name>A0ABR9B1L1_9BACL</name>
<keyword evidence="9 11" id="KW-0406">Ion transport</keyword>
<evidence type="ECO:0000256" key="7">
    <source>
        <dbReference type="ARBA" id="ARBA00022958"/>
    </source>
</evidence>
<dbReference type="PANTHER" id="PTHR30042:SF2">
    <property type="entry name" value="POTASSIUM-TRANSPORTING ATPASE KDPC SUBUNIT"/>
    <property type="match status" value="1"/>
</dbReference>
<proteinExistence type="inferred from homology"/>
<evidence type="ECO:0000256" key="9">
    <source>
        <dbReference type="ARBA" id="ARBA00023065"/>
    </source>
</evidence>
<comment type="subunit">
    <text evidence="11">The system is composed of three essential subunits: KdpA, KdpB and KdpC.</text>
</comment>
<comment type="similarity">
    <text evidence="11">Belongs to the KdpC family.</text>
</comment>
<keyword evidence="7 11" id="KW-0630">Potassium</keyword>
<sequence length="212" mass="22247">MNTYASSSNSRESSASHSQGNNQGGGLGTIIRMSIGLMVLCGLVYPIVMTAAAQTLFPHQANGSLVKDKSGQIVGSALIGQTFTDSKYFHGRVSSIEYNGVGSGSGNLAPSNEALTERVAQSFSDWKEQNPQVAVSEVPADLLTNSASGLDPHITPQAAVVQIPRIVKATGLSESQLAQLVEKHTEGPDLGVFGESRVNVLLLNIELGQLLK</sequence>
<evidence type="ECO:0000256" key="12">
    <source>
        <dbReference type="SAM" id="MobiDB-lite"/>
    </source>
</evidence>
<feature type="compositionally biased region" description="Low complexity" evidence="12">
    <location>
        <begin position="1"/>
        <end position="18"/>
    </location>
</feature>
<comment type="subcellular location">
    <subcellularLocation>
        <location evidence="11">Cell membrane</location>
        <topology evidence="11">Single-pass membrane protein</topology>
    </subcellularLocation>
</comment>
<keyword evidence="6 11" id="KW-0067">ATP-binding</keyword>
<accession>A0ABR9B1L1</accession>
<evidence type="ECO:0000256" key="6">
    <source>
        <dbReference type="ARBA" id="ARBA00022840"/>
    </source>
</evidence>
<dbReference type="NCBIfam" id="NF001454">
    <property type="entry name" value="PRK00315.1"/>
    <property type="match status" value="1"/>
</dbReference>
<dbReference type="EMBL" id="JACYTN010000020">
    <property type="protein sequence ID" value="MBD8500267.1"/>
    <property type="molecule type" value="Genomic_DNA"/>
</dbReference>
<protein>
    <recommendedName>
        <fullName evidence="11">Potassium-transporting ATPase KdpC subunit</fullName>
    </recommendedName>
    <alternativeName>
        <fullName evidence="11">ATP phosphohydrolase [potassium-transporting] C chain</fullName>
    </alternativeName>
    <alternativeName>
        <fullName evidence="11">Potassium-binding and translocating subunit C</fullName>
    </alternativeName>
    <alternativeName>
        <fullName evidence="11">Potassium-translocating ATPase C chain</fullName>
    </alternativeName>
</protein>
<keyword evidence="10 11" id="KW-0472">Membrane</keyword>
<evidence type="ECO:0000256" key="10">
    <source>
        <dbReference type="ARBA" id="ARBA00023136"/>
    </source>
</evidence>
<keyword evidence="4 11" id="KW-0812">Transmembrane</keyword>
<evidence type="ECO:0000313" key="14">
    <source>
        <dbReference type="Proteomes" id="UP000634529"/>
    </source>
</evidence>
<feature type="region of interest" description="Disordered" evidence="12">
    <location>
        <begin position="1"/>
        <end position="23"/>
    </location>
</feature>
<reference evidence="13 14" key="1">
    <citation type="submission" date="2020-09" db="EMBL/GenBank/DDBJ databases">
        <title>Paenibacillus sp. CAU 1523 isolated from sand of Haeundae Beach.</title>
        <authorList>
            <person name="Kim W."/>
        </authorList>
    </citation>
    <scope>NUCLEOTIDE SEQUENCE [LARGE SCALE GENOMIC DNA]</scope>
    <source>
        <strain evidence="13 14">CAU 1523</strain>
    </source>
</reference>